<reference evidence="6" key="1">
    <citation type="journal article" date="2019" name="Int. J. Syst. Evol. Microbiol.">
        <title>The Global Catalogue of Microorganisms (GCM) 10K type strain sequencing project: providing services to taxonomists for standard genome sequencing and annotation.</title>
        <authorList>
            <consortium name="The Broad Institute Genomics Platform"/>
            <consortium name="The Broad Institute Genome Sequencing Center for Infectious Disease"/>
            <person name="Wu L."/>
            <person name="Ma J."/>
        </authorList>
    </citation>
    <scope>NUCLEOTIDE SEQUENCE [LARGE SCALE GENOMIC DNA]</scope>
    <source>
        <strain evidence="6">JCM 4816</strain>
    </source>
</reference>
<dbReference type="Gene3D" id="3.40.50.2000">
    <property type="entry name" value="Glycogen Phosphorylase B"/>
    <property type="match status" value="2"/>
</dbReference>
<dbReference type="RefSeq" id="WP_380588089.1">
    <property type="nucleotide sequence ID" value="NZ_JBHSQJ010000123.1"/>
</dbReference>
<organism evidence="5 6">
    <name type="scientific">Streptacidiphilus monticola</name>
    <dbReference type="NCBI Taxonomy" id="2161674"/>
    <lineage>
        <taxon>Bacteria</taxon>
        <taxon>Bacillati</taxon>
        <taxon>Actinomycetota</taxon>
        <taxon>Actinomycetes</taxon>
        <taxon>Kitasatosporales</taxon>
        <taxon>Streptomycetaceae</taxon>
        <taxon>Streptacidiphilus</taxon>
    </lineage>
</organism>
<keyword evidence="2 5" id="KW-0808">Transferase</keyword>
<name>A0ABW1G764_9ACTN</name>
<evidence type="ECO:0000313" key="6">
    <source>
        <dbReference type="Proteomes" id="UP001596174"/>
    </source>
</evidence>
<keyword evidence="1 5" id="KW-0328">Glycosyltransferase</keyword>
<dbReference type="InterPro" id="IPR050194">
    <property type="entry name" value="Glycosyltransferase_grp1"/>
</dbReference>
<dbReference type="EMBL" id="JBHSQJ010000123">
    <property type="protein sequence ID" value="MFC5910604.1"/>
    <property type="molecule type" value="Genomic_DNA"/>
</dbReference>
<dbReference type="Proteomes" id="UP001596174">
    <property type="component" value="Unassembled WGS sequence"/>
</dbReference>
<evidence type="ECO:0000259" key="4">
    <source>
        <dbReference type="Pfam" id="PF13439"/>
    </source>
</evidence>
<dbReference type="PANTHER" id="PTHR45947">
    <property type="entry name" value="SULFOQUINOVOSYL TRANSFERASE SQD2"/>
    <property type="match status" value="1"/>
</dbReference>
<evidence type="ECO:0000259" key="3">
    <source>
        <dbReference type="Pfam" id="PF00534"/>
    </source>
</evidence>
<accession>A0ABW1G764</accession>
<protein>
    <submittedName>
        <fullName evidence="5">Glycosyltransferase</fullName>
        <ecNumber evidence="5">2.4.-.-</ecNumber>
    </submittedName>
</protein>
<evidence type="ECO:0000256" key="1">
    <source>
        <dbReference type="ARBA" id="ARBA00022676"/>
    </source>
</evidence>
<dbReference type="InterPro" id="IPR001296">
    <property type="entry name" value="Glyco_trans_1"/>
</dbReference>
<dbReference type="SUPFAM" id="SSF53756">
    <property type="entry name" value="UDP-Glycosyltransferase/glycogen phosphorylase"/>
    <property type="match status" value="1"/>
</dbReference>
<dbReference type="InterPro" id="IPR028098">
    <property type="entry name" value="Glyco_trans_4-like_N"/>
</dbReference>
<feature type="domain" description="Glycosyl transferase family 1" evidence="3">
    <location>
        <begin position="211"/>
        <end position="364"/>
    </location>
</feature>
<gene>
    <name evidence="5" type="ORF">ACFP3V_25735</name>
</gene>
<dbReference type="PANTHER" id="PTHR45947:SF13">
    <property type="entry name" value="TRANSFERASE"/>
    <property type="match status" value="1"/>
</dbReference>
<dbReference type="Pfam" id="PF13439">
    <property type="entry name" value="Glyco_transf_4"/>
    <property type="match status" value="1"/>
</dbReference>
<evidence type="ECO:0000313" key="5">
    <source>
        <dbReference type="EMBL" id="MFC5910604.1"/>
    </source>
</evidence>
<dbReference type="Pfam" id="PF00534">
    <property type="entry name" value="Glycos_transf_1"/>
    <property type="match status" value="1"/>
</dbReference>
<comment type="caution">
    <text evidence="5">The sequence shown here is derived from an EMBL/GenBank/DDBJ whole genome shotgun (WGS) entry which is preliminary data.</text>
</comment>
<keyword evidence="6" id="KW-1185">Reference proteome</keyword>
<proteinExistence type="predicted"/>
<feature type="domain" description="Glycosyltransferase subfamily 4-like N-terminal" evidence="4">
    <location>
        <begin position="25"/>
        <end position="200"/>
    </location>
</feature>
<dbReference type="GO" id="GO:0016757">
    <property type="term" value="F:glycosyltransferase activity"/>
    <property type="evidence" value="ECO:0007669"/>
    <property type="project" value="UniProtKB-KW"/>
</dbReference>
<sequence length="401" mass="42684">MAGLRISLVSVQASPLASLGGAEAGGQSVHVAALAAALAARGHQVVVHTRRDQPEQAEFVQIGPDLTVHHVNAGPARSVRTEKLLPCMRGFGAELSRVWGRQRPDVVHAHYWMSGLAALLGARGHELPVVHTYHSLGVAQDRLRGATDRASEGRVAVETALGHQVDRIIATSREEARDLRELGIPADRVRVVPCGVDAQRYSPDGPMAPRTGRPRLLMVGGLSRRRGIDTALRALEWLPTAELLVVGGPPREQLDLDPEARRLRELARQGRVADRFALLGRVAPKRLPELFRSADCVLCPGWYEPFGMVALQAMACGTPVVAAGVGAHLDSLADPAIGRLVPPGNAAALAAAVAELLGSPALRRGRAVSARAHVLSHYTWPRVAEASARLYAELAPTAAPL</sequence>
<evidence type="ECO:0000256" key="2">
    <source>
        <dbReference type="ARBA" id="ARBA00022679"/>
    </source>
</evidence>
<dbReference type="EC" id="2.4.-.-" evidence="5"/>